<dbReference type="InterPro" id="IPR027417">
    <property type="entry name" value="P-loop_NTPase"/>
</dbReference>
<comment type="caution">
    <text evidence="4">The sequence shown here is derived from an EMBL/GenBank/DDBJ whole genome shotgun (WGS) entry which is preliminary data.</text>
</comment>
<dbReference type="CDD" id="cd05387">
    <property type="entry name" value="BY-kinase"/>
    <property type="match status" value="1"/>
</dbReference>
<feature type="region of interest" description="Disordered" evidence="3">
    <location>
        <begin position="1"/>
        <end position="49"/>
    </location>
</feature>
<evidence type="ECO:0000256" key="2">
    <source>
        <dbReference type="ARBA" id="ARBA00022840"/>
    </source>
</evidence>
<dbReference type="PANTHER" id="PTHR32309">
    <property type="entry name" value="TYROSINE-PROTEIN KINASE"/>
    <property type="match status" value="1"/>
</dbReference>
<dbReference type="GO" id="GO:0004715">
    <property type="term" value="F:non-membrane spanning protein tyrosine kinase activity"/>
    <property type="evidence" value="ECO:0007669"/>
    <property type="project" value="UniProtKB-EC"/>
</dbReference>
<dbReference type="RefSeq" id="WP_275631290.1">
    <property type="nucleotide sequence ID" value="NZ_JARGYD010000001.1"/>
</dbReference>
<keyword evidence="5" id="KW-1185">Reference proteome</keyword>
<gene>
    <name evidence="4" type="ORF">ACFOGP_15010</name>
</gene>
<dbReference type="SUPFAM" id="SSF52540">
    <property type="entry name" value="P-loop containing nucleoside triphosphate hydrolases"/>
    <property type="match status" value="1"/>
</dbReference>
<evidence type="ECO:0000313" key="4">
    <source>
        <dbReference type="EMBL" id="MFC3144027.1"/>
    </source>
</evidence>
<keyword evidence="4" id="KW-0808">Transferase</keyword>
<dbReference type="InterPro" id="IPR050445">
    <property type="entry name" value="Bact_polysacc_biosynth/exp"/>
</dbReference>
<keyword evidence="4" id="KW-0418">Kinase</keyword>
<dbReference type="EC" id="2.7.10.2" evidence="4"/>
<reference evidence="5" key="1">
    <citation type="journal article" date="2019" name="Int. J. Syst. Evol. Microbiol.">
        <title>The Global Catalogue of Microorganisms (GCM) 10K type strain sequencing project: providing services to taxonomists for standard genome sequencing and annotation.</title>
        <authorList>
            <consortium name="The Broad Institute Genomics Platform"/>
            <consortium name="The Broad Institute Genome Sequencing Center for Infectious Disease"/>
            <person name="Wu L."/>
            <person name="Ma J."/>
        </authorList>
    </citation>
    <scope>NUCLEOTIDE SEQUENCE [LARGE SCALE GENOMIC DNA]</scope>
    <source>
        <strain evidence="5">KCTC 52366</strain>
    </source>
</reference>
<proteinExistence type="predicted"/>
<keyword evidence="2" id="KW-0067">ATP-binding</keyword>
<dbReference type="EMBL" id="JBHRTB010000010">
    <property type="protein sequence ID" value="MFC3144027.1"/>
    <property type="molecule type" value="Genomic_DNA"/>
</dbReference>
<keyword evidence="1" id="KW-0547">Nucleotide-binding</keyword>
<protein>
    <submittedName>
        <fullName evidence="4">CpsD/CapB family tyrosine-protein kinase</fullName>
        <ecNumber evidence="4">2.7.10.2</ecNumber>
    </submittedName>
</protein>
<dbReference type="PANTHER" id="PTHR32309:SF31">
    <property type="entry name" value="CAPSULAR EXOPOLYSACCHARIDE FAMILY"/>
    <property type="match status" value="1"/>
</dbReference>
<evidence type="ECO:0000313" key="5">
    <source>
        <dbReference type="Proteomes" id="UP001595632"/>
    </source>
</evidence>
<dbReference type="InterPro" id="IPR005702">
    <property type="entry name" value="Wzc-like_C"/>
</dbReference>
<evidence type="ECO:0000256" key="3">
    <source>
        <dbReference type="SAM" id="MobiDB-lite"/>
    </source>
</evidence>
<accession>A0ABV7GY14</accession>
<organism evidence="4 5">
    <name type="scientific">Psychromarinibacter halotolerans</name>
    <dbReference type="NCBI Taxonomy" id="1775175"/>
    <lineage>
        <taxon>Bacteria</taxon>
        <taxon>Pseudomonadati</taxon>
        <taxon>Pseudomonadota</taxon>
        <taxon>Alphaproteobacteria</taxon>
        <taxon>Rhodobacterales</taxon>
        <taxon>Paracoccaceae</taxon>
        <taxon>Psychromarinibacter</taxon>
    </lineage>
</organism>
<name>A0ABV7GY14_9RHOB</name>
<evidence type="ECO:0000256" key="1">
    <source>
        <dbReference type="ARBA" id="ARBA00022741"/>
    </source>
</evidence>
<sequence>MIRTLVSRLDPRGDRTGTAGDGARPPGGVPRTDPALPGSFPALTDPSPPPAWSRLRRLARSPSYGPKARVRLISCRPSDPAALAFEHLRGHLLRSLPGNRIARIAVIAPTPDCGSTFATANLALSLSRISAFRTLALDLNLPRPGLAKAFDIRGAGALEDMLTGAHPPEKHLFRIGETLALGLNDRPVANASALMQGDAMWDVLDGIQNTLSPDITLIDLPPLLRDDTTRLVLPMVDGVLLVADGAHTTSRQIAECERRLSDRAPLLGVVLNRAAEGP</sequence>
<dbReference type="Gene3D" id="3.40.50.300">
    <property type="entry name" value="P-loop containing nucleotide triphosphate hydrolases"/>
    <property type="match status" value="1"/>
</dbReference>
<dbReference type="Proteomes" id="UP001595632">
    <property type="component" value="Unassembled WGS sequence"/>
</dbReference>